<dbReference type="RefSeq" id="WP_158400275.1">
    <property type="nucleotide sequence ID" value="NZ_PRLB01000001.1"/>
</dbReference>
<feature type="signal peptide" evidence="1">
    <location>
        <begin position="1"/>
        <end position="23"/>
    </location>
</feature>
<keyword evidence="1" id="KW-0732">Signal</keyword>
<comment type="caution">
    <text evidence="2">The sequence shown here is derived from an EMBL/GenBank/DDBJ whole genome shotgun (WGS) entry which is preliminary data.</text>
</comment>
<reference evidence="2 3" key="1">
    <citation type="submission" date="2018-02" db="EMBL/GenBank/DDBJ databases">
        <title>Complete genome sequencing of Faecalibacterium prausnitzii strains isolated from the human gut.</title>
        <authorList>
            <person name="Fitzgerald B.C."/>
            <person name="Shkoporov A.N."/>
            <person name="Ross P.R."/>
            <person name="Hill C."/>
        </authorList>
    </citation>
    <scope>NUCLEOTIDE SEQUENCE [LARGE SCALE GENOMIC DNA]</scope>
    <source>
        <strain evidence="2 3">APC942/32-1</strain>
    </source>
</reference>
<proteinExistence type="predicted"/>
<evidence type="ECO:0000313" key="3">
    <source>
        <dbReference type="Proteomes" id="UP000251144"/>
    </source>
</evidence>
<dbReference type="PROSITE" id="PS51257">
    <property type="entry name" value="PROKAR_LIPOPROTEIN"/>
    <property type="match status" value="1"/>
</dbReference>
<name>A0A329U498_9FIRM</name>
<accession>A0A329U498</accession>
<dbReference type="Proteomes" id="UP000251144">
    <property type="component" value="Unassembled WGS sequence"/>
</dbReference>
<dbReference type="EMBL" id="PRLB01000001">
    <property type="protein sequence ID" value="RAW55984.1"/>
    <property type="molecule type" value="Genomic_DNA"/>
</dbReference>
<organism evidence="2 3">
    <name type="scientific">Faecalibacterium prausnitzii</name>
    <dbReference type="NCBI Taxonomy" id="853"/>
    <lineage>
        <taxon>Bacteria</taxon>
        <taxon>Bacillati</taxon>
        <taxon>Bacillota</taxon>
        <taxon>Clostridia</taxon>
        <taxon>Eubacteriales</taxon>
        <taxon>Oscillospiraceae</taxon>
        <taxon>Faecalibacterium</taxon>
    </lineage>
</organism>
<gene>
    <name evidence="2" type="ORF">C4N26_03065</name>
</gene>
<evidence type="ECO:0000313" key="2">
    <source>
        <dbReference type="EMBL" id="RAW55984.1"/>
    </source>
</evidence>
<sequence>MKLFKKVLAVALVGAMAVSMLTACSGSKSSKVKDALKDFDIKMDAAMVQDTEKMMGGLQQLTEKVTSGAVKLNDETQMKKISEKFGEMTDYTFSSSTGKGDYDLYIWTNGADGRPASGGKTERYPYLMKVQNVHVSEKNLPRLLDKEFIQKGEFSGNSEALDILRSLLKVANVEKAGISVGKAYGKDVLLVTVPAGTTIPQTAAPKTLTT</sequence>
<evidence type="ECO:0000256" key="1">
    <source>
        <dbReference type="SAM" id="SignalP"/>
    </source>
</evidence>
<dbReference type="AlphaFoldDB" id="A0A329U498"/>
<protein>
    <submittedName>
        <fullName evidence="2">Uncharacterized protein</fullName>
    </submittedName>
</protein>
<feature type="chain" id="PRO_5038536614" evidence="1">
    <location>
        <begin position="24"/>
        <end position="210"/>
    </location>
</feature>